<gene>
    <name evidence="11" type="ORF">AMJ39_03680</name>
</gene>
<evidence type="ECO:0000313" key="12">
    <source>
        <dbReference type="Proteomes" id="UP000052008"/>
    </source>
</evidence>
<evidence type="ECO:0008006" key="13">
    <source>
        <dbReference type="Google" id="ProtNLM"/>
    </source>
</evidence>
<dbReference type="STRING" id="1703770.AMJ39_03680"/>
<dbReference type="PANTHER" id="PTHR34128">
    <property type="entry name" value="CYTOCHROME C-TYPE BIOGENESIS PROTEIN CCME HOMOLOG, MITOCHONDRIAL"/>
    <property type="match status" value="1"/>
</dbReference>
<dbReference type="GO" id="GO:0017003">
    <property type="term" value="P:protein-heme linkage"/>
    <property type="evidence" value="ECO:0007669"/>
    <property type="project" value="InterPro"/>
</dbReference>
<dbReference type="Pfam" id="PF03100">
    <property type="entry name" value="CcmE"/>
    <property type="match status" value="1"/>
</dbReference>
<dbReference type="SUPFAM" id="SSF82093">
    <property type="entry name" value="Heme chaperone CcmE"/>
    <property type="match status" value="1"/>
</dbReference>
<evidence type="ECO:0000256" key="4">
    <source>
        <dbReference type="ARBA" id="ARBA00022723"/>
    </source>
</evidence>
<dbReference type="Proteomes" id="UP000052008">
    <property type="component" value="Unassembled WGS sequence"/>
</dbReference>
<dbReference type="AlphaFoldDB" id="A0A0S7WUI2"/>
<accession>A0A0S7WUI2</accession>
<keyword evidence="6" id="KW-0735">Signal-anchor</keyword>
<dbReference type="EMBL" id="LIZS01000015">
    <property type="protein sequence ID" value="KPJ53683.1"/>
    <property type="molecule type" value="Genomic_DNA"/>
</dbReference>
<comment type="caution">
    <text evidence="11">The sequence shown here is derived from an EMBL/GenBank/DDBJ whole genome shotgun (WGS) entry which is preliminary data.</text>
</comment>
<evidence type="ECO:0000256" key="8">
    <source>
        <dbReference type="ARBA" id="ARBA00023004"/>
    </source>
</evidence>
<evidence type="ECO:0000256" key="1">
    <source>
        <dbReference type="ARBA" id="ARBA00004370"/>
    </source>
</evidence>
<keyword evidence="2" id="KW-0349">Heme</keyword>
<reference evidence="11 12" key="1">
    <citation type="journal article" date="2015" name="Microbiome">
        <title>Genomic resolution of linkages in carbon, nitrogen, and sulfur cycling among widespread estuary sediment bacteria.</title>
        <authorList>
            <person name="Baker B.J."/>
            <person name="Lazar C.S."/>
            <person name="Teske A.P."/>
            <person name="Dick G.J."/>
        </authorList>
    </citation>
    <scope>NUCLEOTIDE SEQUENCE [LARGE SCALE GENOMIC DNA]</scope>
    <source>
        <strain evidence="11">DG_24</strain>
    </source>
</reference>
<dbReference type="GO" id="GO:0017004">
    <property type="term" value="P:cytochrome complex assembly"/>
    <property type="evidence" value="ECO:0007669"/>
    <property type="project" value="UniProtKB-KW"/>
</dbReference>
<keyword evidence="4" id="KW-0479">Metal-binding</keyword>
<protein>
    <recommendedName>
        <fullName evidence="13">Cytochrome c maturation protein CcmE</fullName>
    </recommendedName>
</protein>
<comment type="subcellular location">
    <subcellularLocation>
        <location evidence="1">Membrane</location>
    </subcellularLocation>
</comment>
<feature type="transmembrane region" description="Helical" evidence="10">
    <location>
        <begin position="7"/>
        <end position="26"/>
    </location>
</feature>
<dbReference type="InterPro" id="IPR004329">
    <property type="entry name" value="CcmE"/>
</dbReference>
<evidence type="ECO:0000256" key="3">
    <source>
        <dbReference type="ARBA" id="ARBA00022692"/>
    </source>
</evidence>
<evidence type="ECO:0000256" key="5">
    <source>
        <dbReference type="ARBA" id="ARBA00022748"/>
    </source>
</evidence>
<evidence type="ECO:0000256" key="9">
    <source>
        <dbReference type="ARBA" id="ARBA00023136"/>
    </source>
</evidence>
<keyword evidence="5" id="KW-0201">Cytochrome c-type biogenesis</keyword>
<keyword evidence="3 10" id="KW-0812">Transmembrane</keyword>
<organism evidence="11 12">
    <name type="scientific">candidate division TA06 bacterium DG_24</name>
    <dbReference type="NCBI Taxonomy" id="1703770"/>
    <lineage>
        <taxon>Bacteria</taxon>
        <taxon>Bacteria division TA06</taxon>
    </lineage>
</organism>
<evidence type="ECO:0000256" key="2">
    <source>
        <dbReference type="ARBA" id="ARBA00022617"/>
    </source>
</evidence>
<evidence type="ECO:0000256" key="10">
    <source>
        <dbReference type="SAM" id="Phobius"/>
    </source>
</evidence>
<evidence type="ECO:0000256" key="6">
    <source>
        <dbReference type="ARBA" id="ARBA00022968"/>
    </source>
</evidence>
<dbReference type="Gene3D" id="2.40.50.140">
    <property type="entry name" value="Nucleic acid-binding proteins"/>
    <property type="match status" value="1"/>
</dbReference>
<evidence type="ECO:0000256" key="7">
    <source>
        <dbReference type="ARBA" id="ARBA00022989"/>
    </source>
</evidence>
<keyword evidence="8" id="KW-0408">Iron</keyword>
<dbReference type="GO" id="GO:0046872">
    <property type="term" value="F:metal ion binding"/>
    <property type="evidence" value="ECO:0007669"/>
    <property type="project" value="UniProtKB-KW"/>
</dbReference>
<dbReference type="InterPro" id="IPR036127">
    <property type="entry name" value="CcmE-like_sf"/>
</dbReference>
<dbReference type="PANTHER" id="PTHR34128:SF2">
    <property type="entry name" value="CYTOCHROME C-TYPE BIOGENESIS PROTEIN CCME HOMOLOG, MITOCHONDRIAL"/>
    <property type="match status" value="1"/>
</dbReference>
<sequence length="136" mass="14764">MISKKRIVVVGLVFAIGIGYLIVSAVRETGAYYVEVSELVHGRTESSGEGLRIQGLVVEGSTVWDPSGPQLSFVMADSAASVAVIYDGFRPDTYREGEKIIVEGRYDREAGAIQATKLMTTCPSKYVESGEDEDHE</sequence>
<name>A0A0S7WUI2_UNCT6</name>
<keyword evidence="9 10" id="KW-0472">Membrane</keyword>
<keyword evidence="7 10" id="KW-1133">Transmembrane helix</keyword>
<dbReference type="GO" id="GO:0005886">
    <property type="term" value="C:plasma membrane"/>
    <property type="evidence" value="ECO:0007669"/>
    <property type="project" value="InterPro"/>
</dbReference>
<dbReference type="InterPro" id="IPR012340">
    <property type="entry name" value="NA-bd_OB-fold"/>
</dbReference>
<dbReference type="GO" id="GO:0020037">
    <property type="term" value="F:heme binding"/>
    <property type="evidence" value="ECO:0007669"/>
    <property type="project" value="InterPro"/>
</dbReference>
<proteinExistence type="predicted"/>
<evidence type="ECO:0000313" key="11">
    <source>
        <dbReference type="EMBL" id="KPJ53683.1"/>
    </source>
</evidence>